<dbReference type="InterPro" id="IPR000073">
    <property type="entry name" value="AB_hydrolase_1"/>
</dbReference>
<feature type="compositionally biased region" description="Polar residues" evidence="10">
    <location>
        <begin position="363"/>
        <end position="375"/>
    </location>
</feature>
<feature type="compositionally biased region" description="Basic and acidic residues" evidence="10">
    <location>
        <begin position="224"/>
        <end position="235"/>
    </location>
</feature>
<evidence type="ECO:0000256" key="7">
    <source>
        <dbReference type="ARBA" id="ARBA00023015"/>
    </source>
</evidence>
<dbReference type="GO" id="GO:0008270">
    <property type="term" value="F:zinc ion binding"/>
    <property type="evidence" value="ECO:0007669"/>
    <property type="project" value="UniProtKB-KW"/>
</dbReference>
<feature type="compositionally biased region" description="Polar residues" evidence="10">
    <location>
        <begin position="18"/>
        <end position="34"/>
    </location>
</feature>
<dbReference type="InterPro" id="IPR024811">
    <property type="entry name" value="ASX/ASX-like"/>
</dbReference>
<evidence type="ECO:0000256" key="10">
    <source>
        <dbReference type="SAM" id="MobiDB-lite"/>
    </source>
</evidence>
<accession>A0A8S1ANW6</accession>
<evidence type="ECO:0000256" key="9">
    <source>
        <dbReference type="ARBA" id="ARBA00023242"/>
    </source>
</evidence>
<keyword evidence="7" id="KW-0805">Transcription regulation</keyword>
<proteinExistence type="inferred from homology"/>
<dbReference type="PROSITE" id="PS01133">
    <property type="entry name" value="UPF0017"/>
    <property type="match status" value="1"/>
</dbReference>
<organism evidence="12 13">
    <name type="scientific">Arctia plantaginis</name>
    <name type="common">Wood tiger moth</name>
    <name type="synonym">Phalaena plantaginis</name>
    <dbReference type="NCBI Taxonomy" id="874455"/>
    <lineage>
        <taxon>Eukaryota</taxon>
        <taxon>Metazoa</taxon>
        <taxon>Ecdysozoa</taxon>
        <taxon>Arthropoda</taxon>
        <taxon>Hexapoda</taxon>
        <taxon>Insecta</taxon>
        <taxon>Pterygota</taxon>
        <taxon>Neoptera</taxon>
        <taxon>Endopterygota</taxon>
        <taxon>Lepidoptera</taxon>
        <taxon>Glossata</taxon>
        <taxon>Ditrysia</taxon>
        <taxon>Noctuoidea</taxon>
        <taxon>Erebidae</taxon>
        <taxon>Arctiinae</taxon>
        <taxon>Arctia</taxon>
    </lineage>
</organism>
<dbReference type="Pfam" id="PF13919">
    <property type="entry name" value="ASXH"/>
    <property type="match status" value="1"/>
</dbReference>
<evidence type="ECO:0000256" key="8">
    <source>
        <dbReference type="ARBA" id="ARBA00023163"/>
    </source>
</evidence>
<feature type="compositionally biased region" description="Polar residues" evidence="10">
    <location>
        <begin position="577"/>
        <end position="586"/>
    </location>
</feature>
<dbReference type="FunFam" id="3.40.50.1820:FF:000208">
    <property type="entry name" value="Adenosine deaminase CECR1-A"/>
    <property type="match status" value="1"/>
</dbReference>
<evidence type="ECO:0000256" key="3">
    <source>
        <dbReference type="ARBA" id="ARBA00022491"/>
    </source>
</evidence>
<dbReference type="Pfam" id="PF13922">
    <property type="entry name" value="PHD_3"/>
    <property type="match status" value="1"/>
</dbReference>
<dbReference type="SUPFAM" id="SSF53474">
    <property type="entry name" value="alpha/beta-Hydrolases"/>
    <property type="match status" value="1"/>
</dbReference>
<feature type="region of interest" description="Disordered" evidence="10">
    <location>
        <begin position="406"/>
        <end position="435"/>
    </location>
</feature>
<name>A0A8S1ANW6_ARCPL</name>
<dbReference type="GO" id="GO:0003677">
    <property type="term" value="F:DNA binding"/>
    <property type="evidence" value="ECO:0007669"/>
    <property type="project" value="InterPro"/>
</dbReference>
<keyword evidence="4" id="KW-0479">Metal-binding</keyword>
<feature type="region of interest" description="Disordered" evidence="10">
    <location>
        <begin position="214"/>
        <end position="235"/>
    </location>
</feature>
<evidence type="ECO:0000313" key="13">
    <source>
        <dbReference type="Proteomes" id="UP000494106"/>
    </source>
</evidence>
<feature type="region of interest" description="Disordered" evidence="10">
    <location>
        <begin position="566"/>
        <end position="604"/>
    </location>
</feature>
<comment type="subcellular location">
    <subcellularLocation>
        <location evidence="1">Nucleus</location>
    </subcellularLocation>
</comment>
<feature type="compositionally biased region" description="Pro residues" evidence="10">
    <location>
        <begin position="918"/>
        <end position="927"/>
    </location>
</feature>
<evidence type="ECO:0000256" key="6">
    <source>
        <dbReference type="ARBA" id="ARBA00022833"/>
    </source>
</evidence>
<evidence type="ECO:0000256" key="2">
    <source>
        <dbReference type="ARBA" id="ARBA00006391"/>
    </source>
</evidence>
<keyword evidence="9" id="KW-0539">Nucleus</keyword>
<evidence type="ECO:0000259" key="11">
    <source>
        <dbReference type="PROSITE" id="PS51916"/>
    </source>
</evidence>
<feature type="compositionally biased region" description="Polar residues" evidence="10">
    <location>
        <begin position="259"/>
        <end position="271"/>
    </location>
</feature>
<feature type="compositionally biased region" description="Basic and acidic residues" evidence="10">
    <location>
        <begin position="406"/>
        <end position="418"/>
    </location>
</feature>
<keyword evidence="3" id="KW-0678">Repressor</keyword>
<feature type="domain" description="DEUBAD" evidence="11">
    <location>
        <begin position="147"/>
        <end position="254"/>
    </location>
</feature>
<comment type="similarity">
    <text evidence="2">Belongs to the Asx family.</text>
</comment>
<dbReference type="PANTHER" id="PTHR13578">
    <property type="entry name" value="ADDITIONAL SEX COMBS LIKE PROTEIN ASXL"/>
    <property type="match status" value="1"/>
</dbReference>
<dbReference type="InterPro" id="IPR029058">
    <property type="entry name" value="AB_hydrolase_fold"/>
</dbReference>
<gene>
    <name evidence="12" type="ORF">APLA_LOCUS12266</name>
</gene>
<feature type="region of interest" description="Disordered" evidence="10">
    <location>
        <begin position="363"/>
        <end position="388"/>
    </location>
</feature>
<evidence type="ECO:0000256" key="4">
    <source>
        <dbReference type="ARBA" id="ARBA00022723"/>
    </source>
</evidence>
<dbReference type="PROSITE" id="PS51916">
    <property type="entry name" value="DEUBAD"/>
    <property type="match status" value="1"/>
</dbReference>
<evidence type="ECO:0000313" key="12">
    <source>
        <dbReference type="EMBL" id="CAB3249776.1"/>
    </source>
</evidence>
<dbReference type="GO" id="GO:0035517">
    <property type="term" value="C:PR-DUB complex"/>
    <property type="evidence" value="ECO:0007669"/>
    <property type="project" value="TreeGrafter"/>
</dbReference>
<dbReference type="GO" id="GO:0009887">
    <property type="term" value="P:animal organ morphogenesis"/>
    <property type="evidence" value="ECO:0007669"/>
    <property type="project" value="TreeGrafter"/>
</dbReference>
<dbReference type="Pfam" id="PF00561">
    <property type="entry name" value="Abhydrolase_1"/>
    <property type="match status" value="1"/>
</dbReference>
<dbReference type="EMBL" id="CADEBC010000540">
    <property type="protein sequence ID" value="CAB3249776.1"/>
    <property type="molecule type" value="Genomic_DNA"/>
</dbReference>
<feature type="region of interest" description="Disordered" evidence="10">
    <location>
        <begin position="1"/>
        <end position="99"/>
    </location>
</feature>
<protein>
    <recommendedName>
        <fullName evidence="11">DEUBAD domain-containing protein</fullName>
    </recommendedName>
</protein>
<feature type="compositionally biased region" description="Polar residues" evidence="10">
    <location>
        <begin position="89"/>
        <end position="99"/>
    </location>
</feature>
<feature type="compositionally biased region" description="Basic and acidic residues" evidence="10">
    <location>
        <begin position="595"/>
        <end position="604"/>
    </location>
</feature>
<keyword evidence="8" id="KW-0804">Transcription</keyword>
<dbReference type="InterPro" id="IPR028020">
    <property type="entry name" value="ASX_DEUBAD_dom"/>
</dbReference>
<dbReference type="GO" id="GO:0045944">
    <property type="term" value="P:positive regulation of transcription by RNA polymerase II"/>
    <property type="evidence" value="ECO:0007669"/>
    <property type="project" value="TreeGrafter"/>
</dbReference>
<dbReference type="Proteomes" id="UP000494106">
    <property type="component" value="Unassembled WGS sequence"/>
</dbReference>
<dbReference type="OrthoDB" id="9348951at2759"/>
<feature type="compositionally biased region" description="Basic residues" evidence="10">
    <location>
        <begin position="48"/>
        <end position="63"/>
    </location>
</feature>
<dbReference type="PANTHER" id="PTHR13578:SF20">
    <property type="entry name" value="POLYCOMB PROTEIN ASX"/>
    <property type="match status" value="1"/>
</dbReference>
<feature type="region of interest" description="Disordered" evidence="10">
    <location>
        <begin position="822"/>
        <end position="876"/>
    </location>
</feature>
<feature type="region of interest" description="Disordered" evidence="10">
    <location>
        <begin position="256"/>
        <end position="309"/>
    </location>
</feature>
<evidence type="ECO:0000256" key="1">
    <source>
        <dbReference type="ARBA" id="ARBA00004123"/>
    </source>
</evidence>
<dbReference type="InterPro" id="IPR000952">
    <property type="entry name" value="AB_hydrolase_4_CS"/>
</dbReference>
<sequence length="1486" mass="166865">MELDVSPADKVEIDMEYSDNSTDSKYTPCNNDQYSIIRIPEDGEKSSKHSSRKQSKRRKKNSNHTRPLPRIIVKPLPPPPPPESREWTAATSYTEPSTITNRPCTMREVLASIPGFSMKPRKRSGKKLSTAAQLQQTREGYIDLETPDSILVNTNIRALLNKHTFSLLPPLYQYKLGQLLPSVDRLSPSGRLNSSSLNNEFFARACLQWQDSLSGGELTPENQQRMKTEAEKEKSKIDPWKLKHFEPIWGEKSRKDKSSISLNSDRPSLKTTIKLRPTASITSSSTVPKIKKSKSSSTSKRMRSVGAVTRSSAKADEVLEEPVTFCTKQSAPVPDLLPLKHNKTHNSNYEECQVDFNFSDTSSTQRLDDSVSTTPVDPLLLPDSETDRNDLKQELDISVVTIEESSTSKDCEEYKAESDGNLQESSKRPSNENTEYRSIAKRIKFEEDYEIDNSSFLVQNASDNTTNYSDVENCYGNEQVCPNDELLYTVQDHGDTNSEDSKATASVYEYDARSESSVSSLKIDINVSNIAVNESAEPIETVNYETKAIEREESLDADIINTKESLANETQEEYVSDQYQESSKTVSEADEESPQDSKESDVKQELCQNLNQEMECQVPQPNDHLKIKTVNSSEKCDKEIPPLQSMAQNYYDDHFKDAESFILETSLSILNNQSQNQDVKYSSHPNLMELSSYMSETNVTAVVTMPLTQNSSIPMMEVTNTSIVSYPDDMKDAAKPKASAVSWKTEADWTNNENVMNLHSFQNLNNENAKYVSEDSKTGMEDISMNDENCMYKEDRDANFNMESSNSSESCQSIKETLVKQELESTTTLMSSTPATNPPLNSATMAQSMRPVGKKPKLGKESNRSRSSNKVPPGTVNLERSYQICQAAIQNSPNRDALRGQLRPPPALLTRPARSVRPNPPPPPPPLPPVLVRQLPVSVMPHNEMNENRSNNVGQYILVQRTPNAAPRASSAPPANQNTNVSVARCRSVGAEEPCVCNLRAMILCKKCGAFCHDDCIDSREEEERATEAAKRPPLAVSLQSIKSTALRKPAYLIRKIQQQGGSQLGGLLYSYLNGQPQKPVIYGRDRNFIENILFISPFLNEPYIPTRLWGFSGHVQTILHSLIGRVRCPWPIGGRVSLVLPDKSILTYDLYEGVGNEHEDDVTVAICPGIGNTSESVYIRTYVHYSQCHGYRCAVLNHIGALNSVPVTGHRIFSYGHTDDYNYMIENLLERYPNTKLILVGFSLGGNLIAKYLGEERKRPANIIGGISICQGYNAIDTMVYLLQWQNFRRFYLYIMTDNYRNIITRHKRMLLSPDMKARYKLDENMIVSAGTLPDLDEAYSRRVYGFESVADLYKWSSSAFYLNNIKTPMIFVNARDDPIVPEALLPIVREFVSSHDKAMYLELAHGGHLGFYEGGLIYANPVNWLDRALVGLAGGLLMAHNKCSHADENMPKAWKKSTEDEPDLIKSATIVYRDPLEKTPLNQH</sequence>
<feature type="compositionally biased region" description="Polar residues" evidence="10">
    <location>
        <begin position="834"/>
        <end position="847"/>
    </location>
</feature>
<feature type="region of interest" description="Disordered" evidence="10">
    <location>
        <begin position="891"/>
        <end position="927"/>
    </location>
</feature>
<dbReference type="InterPro" id="IPR044867">
    <property type="entry name" value="DEUBAD_dom"/>
</dbReference>
<keyword evidence="6" id="KW-0862">Zinc</keyword>
<keyword evidence="13" id="KW-1185">Reference proteome</keyword>
<evidence type="ECO:0000256" key="5">
    <source>
        <dbReference type="ARBA" id="ARBA00022771"/>
    </source>
</evidence>
<dbReference type="Gene3D" id="3.40.50.1820">
    <property type="entry name" value="alpha/beta hydrolase"/>
    <property type="match status" value="1"/>
</dbReference>
<reference evidence="12 13" key="1">
    <citation type="submission" date="2020-04" db="EMBL/GenBank/DDBJ databases">
        <authorList>
            <person name="Wallbank WR R."/>
            <person name="Pardo Diaz C."/>
            <person name="Kozak K."/>
            <person name="Martin S."/>
            <person name="Jiggins C."/>
            <person name="Moest M."/>
            <person name="Warren A I."/>
            <person name="Byers J.R.P. K."/>
            <person name="Montejo-Kovacevich G."/>
            <person name="Yen C E."/>
        </authorList>
    </citation>
    <scope>NUCLEOTIDE SEQUENCE [LARGE SCALE GENOMIC DNA]</scope>
</reference>
<dbReference type="GO" id="GO:0003682">
    <property type="term" value="F:chromatin binding"/>
    <property type="evidence" value="ECO:0007669"/>
    <property type="project" value="TreeGrafter"/>
</dbReference>
<dbReference type="InterPro" id="IPR026905">
    <property type="entry name" value="ASX-like_PHD"/>
</dbReference>
<feature type="compositionally biased region" description="Low complexity" evidence="10">
    <location>
        <begin position="908"/>
        <end position="917"/>
    </location>
</feature>
<keyword evidence="5" id="KW-0863">Zinc-finger</keyword>
<feature type="compositionally biased region" description="Low complexity" evidence="10">
    <location>
        <begin position="64"/>
        <end position="74"/>
    </location>
</feature>
<comment type="caution">
    <text evidence="12">The sequence shown here is derived from an EMBL/GenBank/DDBJ whole genome shotgun (WGS) entry which is preliminary data.</text>
</comment>
<feature type="compositionally biased region" description="Low complexity" evidence="10">
    <location>
        <begin position="824"/>
        <end position="833"/>
    </location>
</feature>